<dbReference type="PATRIC" id="fig|1163745.3.peg.1138"/>
<accession>I0ET10</accession>
<dbReference type="KEGG" id="hcm:HCD_05385"/>
<evidence type="ECO:0000313" key="1">
    <source>
        <dbReference type="EMBL" id="AFI06079.1"/>
    </source>
</evidence>
<dbReference type="EMBL" id="CP003481">
    <property type="protein sequence ID" value="AFI06079.1"/>
    <property type="molecule type" value="Genomic_DNA"/>
</dbReference>
<protein>
    <recommendedName>
        <fullName evidence="3">Tat pathway signal protein</fullName>
    </recommendedName>
</protein>
<dbReference type="STRING" id="1163745.HCD_05385"/>
<evidence type="ECO:0000313" key="2">
    <source>
        <dbReference type="Proteomes" id="UP000005013"/>
    </source>
</evidence>
<name>I0ET10_HELCM</name>
<keyword evidence="2" id="KW-1185">Reference proteome</keyword>
<evidence type="ECO:0008006" key="3">
    <source>
        <dbReference type="Google" id="ProtNLM"/>
    </source>
</evidence>
<reference evidence="1 2" key="1">
    <citation type="journal article" date="2013" name="PLoS ONE">
        <title>Sequence Divergence and Conservation in Genomes ofHelicobacter cetorum Strains from a Dolphin and a Whale.</title>
        <authorList>
            <person name="Kersulyte D."/>
            <person name="Rossi M."/>
            <person name="Berg D.E."/>
        </authorList>
    </citation>
    <scope>NUCLEOTIDE SEQUENCE [LARGE SCALE GENOMIC DNA]</scope>
    <source>
        <strain evidence="1 2">MIT 99-5656</strain>
    </source>
</reference>
<dbReference type="Proteomes" id="UP000005013">
    <property type="component" value="Chromosome"/>
</dbReference>
<sequence>MKDCFLILIERKNMQRRNALKKALLALGGIALASESLKATMPSKKFTNTQSDSSGVVIGKSNKKEILYHKTQAWEDFYKTVW</sequence>
<dbReference type="AlphaFoldDB" id="I0ET10"/>
<gene>
    <name evidence="1" type="ordered locus">HCD_05385</name>
</gene>
<dbReference type="HOGENOM" id="CLU_202476_0_0_7"/>
<organism evidence="1 2">
    <name type="scientific">Helicobacter cetorum (strain ATCC BAA-540 / CCUG 52418 / MIT 99-5656)</name>
    <dbReference type="NCBI Taxonomy" id="1163745"/>
    <lineage>
        <taxon>Bacteria</taxon>
        <taxon>Pseudomonadati</taxon>
        <taxon>Campylobacterota</taxon>
        <taxon>Epsilonproteobacteria</taxon>
        <taxon>Campylobacterales</taxon>
        <taxon>Helicobacteraceae</taxon>
        <taxon>Helicobacter</taxon>
    </lineage>
</organism>
<proteinExistence type="predicted"/>